<proteinExistence type="predicted"/>
<evidence type="ECO:0000313" key="2">
    <source>
        <dbReference type="EMBL" id="MDK2593460.1"/>
    </source>
</evidence>
<feature type="region of interest" description="Disordered" evidence="1">
    <location>
        <begin position="1"/>
        <end position="32"/>
    </location>
</feature>
<sequence>MKLNIQKKKLKQLSKDSNTISPAMTPKIGGGVLEPDTDRCQTHRYFCGDYTMRCSGGGGSVSDGHPTTMALTCPC</sequence>
<dbReference type="Proteomes" id="UP001231915">
    <property type="component" value="Unassembled WGS sequence"/>
</dbReference>
<organism evidence="2 3">
    <name type="scientific">Pseudoalteromonas obscura</name>
    <dbReference type="NCBI Taxonomy" id="3048491"/>
    <lineage>
        <taxon>Bacteria</taxon>
        <taxon>Pseudomonadati</taxon>
        <taxon>Pseudomonadota</taxon>
        <taxon>Gammaproteobacteria</taxon>
        <taxon>Alteromonadales</taxon>
        <taxon>Pseudoalteromonadaceae</taxon>
        <taxon>Pseudoalteromonas</taxon>
    </lineage>
</organism>
<evidence type="ECO:0000313" key="3">
    <source>
        <dbReference type="Proteomes" id="UP001231915"/>
    </source>
</evidence>
<dbReference type="RefSeq" id="WP_211010006.1">
    <property type="nucleotide sequence ID" value="NZ_JASJUT010000001.1"/>
</dbReference>
<accession>A0ABT7EDV0</accession>
<evidence type="ECO:0000256" key="1">
    <source>
        <dbReference type="SAM" id="MobiDB-lite"/>
    </source>
</evidence>
<gene>
    <name evidence="2" type="ORF">QNM18_00080</name>
</gene>
<protein>
    <submittedName>
        <fullName evidence="2">Uncharacterized protein</fullName>
    </submittedName>
</protein>
<reference evidence="2 3" key="1">
    <citation type="submission" date="2023-05" db="EMBL/GenBank/DDBJ databases">
        <title>Pseudoalteromonas ardens sp. nov., Pseudoalteromonas obscura sp. nov., and Pseudoalteromonas umbrosa sp. nov., isolated from the coral Montipora capitata.</title>
        <authorList>
            <person name="Thomas E.M."/>
            <person name="Smith E.M."/>
            <person name="Papke E."/>
            <person name="Shlafstein M.D."/>
            <person name="Oline D.K."/>
            <person name="Videau P."/>
            <person name="Saw J.H."/>
            <person name="Strangman W.K."/>
            <person name="Ushijima B."/>
        </authorList>
    </citation>
    <scope>NUCLEOTIDE SEQUENCE [LARGE SCALE GENOMIC DNA]</scope>
    <source>
        <strain evidence="2 3">P94</strain>
    </source>
</reference>
<dbReference type="EMBL" id="JASJUT010000001">
    <property type="protein sequence ID" value="MDK2593460.1"/>
    <property type="molecule type" value="Genomic_DNA"/>
</dbReference>
<feature type="compositionally biased region" description="Basic residues" evidence="1">
    <location>
        <begin position="1"/>
        <end position="12"/>
    </location>
</feature>
<comment type="caution">
    <text evidence="2">The sequence shown here is derived from an EMBL/GenBank/DDBJ whole genome shotgun (WGS) entry which is preliminary data.</text>
</comment>
<keyword evidence="3" id="KW-1185">Reference proteome</keyword>
<name>A0ABT7EDV0_9GAMM</name>